<evidence type="ECO:0000256" key="3">
    <source>
        <dbReference type="ARBA" id="ARBA00023163"/>
    </source>
</evidence>
<dbReference type="AlphaFoldDB" id="A0ABC9IJ13"/>
<name>A0ABC9IJ13_SERMA</name>
<dbReference type="PROSITE" id="PS00041">
    <property type="entry name" value="HTH_ARAC_FAMILY_1"/>
    <property type="match status" value="1"/>
</dbReference>
<sequence length="142" mass="16499">MYTSPLCRSHTDALMIQEHHLSLVCALSKWVETHLGRVIHLEELAEYSGYSLWHMQKLFKEATGISLGKYIRERRLAGAVYQLRSSEASIFDIALDFGFGSQSHFTYMFRKRFNITPYDFRQDLSVDLHIDPPLHVIHQKSA</sequence>
<proteinExistence type="predicted"/>
<reference evidence="6" key="2">
    <citation type="submission" date="2013-11" db="EMBL/GenBank/DDBJ databases">
        <title>Genome sequences of clinical and environmental isolates of Serratia marcescens.</title>
        <authorList>
            <person name="Iguchi A."/>
            <person name="Komatsu H."/>
            <person name="Nagaya Y."/>
            <person name="Ogura Y."/>
            <person name="Katsura K."/>
            <person name="Kurokawa K."/>
            <person name="Ooka T."/>
            <person name="Hattori M."/>
            <person name="Gotoh N."/>
            <person name="Thomson N."/>
            <person name="Hayashi T."/>
        </authorList>
    </citation>
    <scope>NUCLEOTIDE SEQUENCE [LARGE SCALE GENOMIC DNA]</scope>
    <source>
        <strain evidence="6">Db11</strain>
    </source>
</reference>
<dbReference type="SMART" id="SM00342">
    <property type="entry name" value="HTH_ARAC"/>
    <property type="match status" value="1"/>
</dbReference>
<organism evidence="5 6">
    <name type="scientific">Serratia marcescens subsp. marcescens Db11</name>
    <dbReference type="NCBI Taxonomy" id="273526"/>
    <lineage>
        <taxon>Bacteria</taxon>
        <taxon>Pseudomonadati</taxon>
        <taxon>Pseudomonadota</taxon>
        <taxon>Gammaproteobacteria</taxon>
        <taxon>Enterobacterales</taxon>
        <taxon>Yersiniaceae</taxon>
        <taxon>Serratia</taxon>
    </lineage>
</organism>
<dbReference type="Proteomes" id="UP000018979">
    <property type="component" value="Chromosome I"/>
</dbReference>
<dbReference type="InterPro" id="IPR018062">
    <property type="entry name" value="HTH_AraC-typ_CS"/>
</dbReference>
<dbReference type="PRINTS" id="PR00032">
    <property type="entry name" value="HTHARAC"/>
</dbReference>
<dbReference type="PANTHER" id="PTHR47504">
    <property type="entry name" value="RIGHT ORIGIN-BINDING PROTEIN"/>
    <property type="match status" value="1"/>
</dbReference>
<dbReference type="GO" id="GO:0003677">
    <property type="term" value="F:DNA binding"/>
    <property type="evidence" value="ECO:0007669"/>
    <property type="project" value="UniProtKB-KW"/>
</dbReference>
<dbReference type="SUPFAM" id="SSF46689">
    <property type="entry name" value="Homeodomain-like"/>
    <property type="match status" value="2"/>
</dbReference>
<evidence type="ECO:0000313" key="5">
    <source>
        <dbReference type="EMBL" id="CDG12681.1"/>
    </source>
</evidence>
<dbReference type="Pfam" id="PF12833">
    <property type="entry name" value="HTH_18"/>
    <property type="match status" value="1"/>
</dbReference>
<keyword evidence="3" id="KW-0804">Transcription</keyword>
<dbReference type="PROSITE" id="PS01124">
    <property type="entry name" value="HTH_ARAC_FAMILY_2"/>
    <property type="match status" value="1"/>
</dbReference>
<feature type="domain" description="HTH araC/xylS-type" evidence="4">
    <location>
        <begin position="25"/>
        <end position="123"/>
    </location>
</feature>
<keyword evidence="2" id="KW-0238">DNA-binding</keyword>
<dbReference type="Gene3D" id="1.10.10.60">
    <property type="entry name" value="Homeodomain-like"/>
    <property type="match status" value="2"/>
</dbReference>
<evidence type="ECO:0000256" key="2">
    <source>
        <dbReference type="ARBA" id="ARBA00023125"/>
    </source>
</evidence>
<reference evidence="5 6" key="1">
    <citation type="submission" date="2013-06" db="EMBL/GenBank/DDBJ databases">
        <authorList>
            <person name="Aslett M."/>
        </authorList>
    </citation>
    <scope>NUCLEOTIDE SEQUENCE [LARGE SCALE GENOMIC DNA]</scope>
    <source>
        <strain evidence="5 6">Db11</strain>
    </source>
</reference>
<protein>
    <submittedName>
        <fullName evidence="5">AraC-family transcriptional regulator</fullName>
    </submittedName>
</protein>
<dbReference type="PANTHER" id="PTHR47504:SF5">
    <property type="entry name" value="RIGHT ORIGIN-BINDING PROTEIN"/>
    <property type="match status" value="1"/>
</dbReference>
<dbReference type="InterPro" id="IPR020449">
    <property type="entry name" value="Tscrpt_reg_AraC-type_HTH"/>
</dbReference>
<dbReference type="InterPro" id="IPR018060">
    <property type="entry name" value="HTH_AraC"/>
</dbReference>
<dbReference type="InterPro" id="IPR050959">
    <property type="entry name" value="MarA-like"/>
</dbReference>
<reference evidence="5 6" key="3">
    <citation type="journal article" date="2014" name="Genome Biol. Evol.">
        <title>Genome evolution and plasticity of Serratia marcescens, an important multidrug-resistant nosocomial pathogen.</title>
        <authorList>
            <person name="Iguchi A."/>
            <person name="Nagaya Y."/>
            <person name="Pradel E."/>
            <person name="Ooka T."/>
            <person name="Ogura Y."/>
            <person name="Katsura K."/>
            <person name="Kurokawa K."/>
            <person name="Oshima K."/>
            <person name="Hattori M."/>
            <person name="Parkhill J."/>
            <person name="Sebaihia M."/>
            <person name="Coulthurst S.J."/>
            <person name="Gotoh N."/>
            <person name="Thomson N.R."/>
            <person name="Ewbank J.J."/>
            <person name="Hayashi T."/>
        </authorList>
    </citation>
    <scope>NUCLEOTIDE SEQUENCE [LARGE SCALE GENOMIC DNA]</scope>
    <source>
        <strain evidence="5 6">Db11</strain>
    </source>
</reference>
<accession>A0ABC9IJ13</accession>
<gene>
    <name evidence="5" type="ORF">SMDB11_2106</name>
</gene>
<dbReference type="InterPro" id="IPR009057">
    <property type="entry name" value="Homeodomain-like_sf"/>
</dbReference>
<evidence type="ECO:0000313" key="6">
    <source>
        <dbReference type="Proteomes" id="UP000018979"/>
    </source>
</evidence>
<keyword evidence="1" id="KW-0805">Transcription regulation</keyword>
<dbReference type="KEGG" id="smac:SMDB11_2106"/>
<evidence type="ECO:0000259" key="4">
    <source>
        <dbReference type="PROSITE" id="PS01124"/>
    </source>
</evidence>
<dbReference type="EMBL" id="HG326223">
    <property type="protein sequence ID" value="CDG12681.1"/>
    <property type="molecule type" value="Genomic_DNA"/>
</dbReference>
<evidence type="ECO:0000256" key="1">
    <source>
        <dbReference type="ARBA" id="ARBA00023015"/>
    </source>
</evidence>